<dbReference type="Gene3D" id="1.10.10.2080">
    <property type="match status" value="1"/>
</dbReference>
<reference evidence="3 4" key="1">
    <citation type="submission" date="2023-02" db="EMBL/GenBank/DDBJ databases">
        <authorList>
            <person name="Liu G."/>
        </authorList>
    </citation>
    <scope>NUCLEOTIDE SEQUENCE [LARGE SCALE GENOMIC DNA]</scope>
    <source>
        <strain evidence="3 4">DSM 23008</strain>
    </source>
</reference>
<dbReference type="EMBL" id="CP117834">
    <property type="protein sequence ID" value="WDF05535.1"/>
    <property type="molecule type" value="Genomic_DNA"/>
</dbReference>
<dbReference type="Pfam" id="PF11564">
    <property type="entry name" value="BpuJI_N"/>
    <property type="match status" value="1"/>
</dbReference>
<evidence type="ECO:0000259" key="1">
    <source>
        <dbReference type="Pfam" id="PF11564"/>
    </source>
</evidence>
<accession>A0ABY7WFU2</accession>
<gene>
    <name evidence="3" type="ORF">PQ477_08885</name>
</gene>
<dbReference type="Gene3D" id="1.10.10.2090">
    <property type="match status" value="1"/>
</dbReference>
<dbReference type="RefSeq" id="WP_274273393.1">
    <property type="nucleotide sequence ID" value="NZ_CP117834.1"/>
</dbReference>
<dbReference type="Proteomes" id="UP001215143">
    <property type="component" value="Chromosome"/>
</dbReference>
<protein>
    <submittedName>
        <fullName evidence="3">DUF3883 domain-containing protein</fullName>
    </submittedName>
</protein>
<proteinExistence type="predicted"/>
<evidence type="ECO:0000313" key="3">
    <source>
        <dbReference type="EMBL" id="WDF05535.1"/>
    </source>
</evidence>
<evidence type="ECO:0000259" key="2">
    <source>
        <dbReference type="Pfam" id="PF13020"/>
    </source>
</evidence>
<name>A0ABY7WFU2_9BACI</name>
<dbReference type="InterPro" id="IPR024975">
    <property type="entry name" value="NOV_C"/>
</dbReference>
<evidence type="ECO:0000313" key="4">
    <source>
        <dbReference type="Proteomes" id="UP001215143"/>
    </source>
</evidence>
<feature type="domain" description="Restriction endonuclease type II BpuJI N-terminal" evidence="1">
    <location>
        <begin position="4"/>
        <end position="275"/>
    </location>
</feature>
<feature type="domain" description="Protein NO VEIN C-terminal" evidence="2">
    <location>
        <begin position="360"/>
        <end position="425"/>
    </location>
</feature>
<organism evidence="3 4">
    <name type="scientific">Shouchella hunanensis</name>
    <dbReference type="NCBI Taxonomy" id="766894"/>
    <lineage>
        <taxon>Bacteria</taxon>
        <taxon>Bacillati</taxon>
        <taxon>Bacillota</taxon>
        <taxon>Bacilli</taxon>
        <taxon>Bacillales</taxon>
        <taxon>Bacillaceae</taxon>
        <taxon>Shouchella</taxon>
    </lineage>
</organism>
<dbReference type="Gene3D" id="1.10.1740.180">
    <property type="match status" value="1"/>
</dbReference>
<dbReference type="InterPro" id="IPR021108">
    <property type="entry name" value="Restrct_endonuc_II_BpuJI_N"/>
</dbReference>
<sequence length="465" mass="54237">MAYYVIPNEFHYPLHHTRPRFKRNLENVLFYVSSEISRIGKETKVEFQNQYMNSLKRFPGNSTSTKKTLDNWRTEIDALFGLIYYDETNASPTKNAKELADNQDLVKFFKRFSYKFQYPSGALKNHFIRDYIKKEIFFRPGPYIIKMLNDAEKESGIRCGLSKVEAAYCIFNDLRVTRDQRAPLNSWELIKDNRLKKLAYNYTGDYVRYAGDILDYLVIARMLKLNPDGKYYLNKTESLAIERFCQPDKPFTEYETVDINSTSVLREINNLNNSWINYMNEEIDDDYFNTDVLALITGDSTDEYIALKDHLEMLTNGEVNPKKIGDIGESLIVNHEKLYLKLNEREDLCHLVKLIPTDLAVGYDISSRGLDATSKYIEVKTTASNSRLNFSRFHLTTNEWNTADSSRGNYFVYRLLVSSEDVRLHVLQDPVGLYKKDKIRMYPKDGADIIFDPDECGFSEKLLFV</sequence>
<keyword evidence="4" id="KW-1185">Reference proteome</keyword>
<dbReference type="Pfam" id="PF13020">
    <property type="entry name" value="NOV_C"/>
    <property type="match status" value="1"/>
</dbReference>